<protein>
    <recommendedName>
        <fullName evidence="1">NAD(P)-binding domain-containing protein</fullName>
    </recommendedName>
</protein>
<dbReference type="InterPro" id="IPR036291">
    <property type="entry name" value="NAD(P)-bd_dom_sf"/>
</dbReference>
<dbReference type="Gene3D" id="3.40.50.720">
    <property type="entry name" value="NAD(P)-binding Rossmann-like Domain"/>
    <property type="match status" value="1"/>
</dbReference>
<evidence type="ECO:0000313" key="2">
    <source>
        <dbReference type="EMBL" id="SVA70482.1"/>
    </source>
</evidence>
<name>A0A381Y1B5_9ZZZZ</name>
<dbReference type="SUPFAM" id="SSF51735">
    <property type="entry name" value="NAD(P)-binding Rossmann-fold domains"/>
    <property type="match status" value="1"/>
</dbReference>
<gene>
    <name evidence="2" type="ORF">METZ01_LOCUS123336</name>
</gene>
<dbReference type="InterPro" id="IPR016040">
    <property type="entry name" value="NAD(P)-bd_dom"/>
</dbReference>
<sequence length="242" mass="26595">MSEIDHSNLLSFPGKILVAGATGITGKLIVDRLCQLGMSVRAFVREANRISDSRNIEVVEGNALDQSDCVRAASGCDAIICTIGERFIPKDHSIVDGDGIINLVNAAQTAGVSRFILVSSLGVGNTWDWLPFPVKWFFQIFGFVPILKEKERSEAHLRKTQLDWSIVYPAMLTNSKMTSEPLIVKDGRAGGISSRYAVADTVCRCLGSPNSFVSDLIVVNGYMRTLLANEVPFNMDIPWELW</sequence>
<feature type="domain" description="NAD(P)-binding" evidence="1">
    <location>
        <begin position="20"/>
        <end position="209"/>
    </location>
</feature>
<dbReference type="PANTHER" id="PTHR15020">
    <property type="entry name" value="FLAVIN REDUCTASE-RELATED"/>
    <property type="match status" value="1"/>
</dbReference>
<reference evidence="2" key="1">
    <citation type="submission" date="2018-05" db="EMBL/GenBank/DDBJ databases">
        <authorList>
            <person name="Lanie J.A."/>
            <person name="Ng W.-L."/>
            <person name="Kazmierczak K.M."/>
            <person name="Andrzejewski T.M."/>
            <person name="Davidsen T.M."/>
            <person name="Wayne K.J."/>
            <person name="Tettelin H."/>
            <person name="Glass J.I."/>
            <person name="Rusch D."/>
            <person name="Podicherti R."/>
            <person name="Tsui H.-C.T."/>
            <person name="Winkler M.E."/>
        </authorList>
    </citation>
    <scope>NUCLEOTIDE SEQUENCE</scope>
</reference>
<evidence type="ECO:0000259" key="1">
    <source>
        <dbReference type="Pfam" id="PF13460"/>
    </source>
</evidence>
<dbReference type="AlphaFoldDB" id="A0A381Y1B5"/>
<organism evidence="2">
    <name type="scientific">marine metagenome</name>
    <dbReference type="NCBI Taxonomy" id="408172"/>
    <lineage>
        <taxon>unclassified sequences</taxon>
        <taxon>metagenomes</taxon>
        <taxon>ecological metagenomes</taxon>
    </lineage>
</organism>
<dbReference type="Pfam" id="PF13460">
    <property type="entry name" value="NAD_binding_10"/>
    <property type="match status" value="1"/>
</dbReference>
<dbReference type="PANTHER" id="PTHR15020:SF11">
    <property type="entry name" value="OS06G0360300 PROTEIN"/>
    <property type="match status" value="1"/>
</dbReference>
<accession>A0A381Y1B5</accession>
<dbReference type="EMBL" id="UINC01017045">
    <property type="protein sequence ID" value="SVA70482.1"/>
    <property type="molecule type" value="Genomic_DNA"/>
</dbReference>
<proteinExistence type="predicted"/>